<name>A0A2J6TDX2_9HELO</name>
<gene>
    <name evidence="1" type="ORF">K444DRAFT_628236</name>
</gene>
<dbReference type="GeneID" id="36590971"/>
<sequence length="293" mass="33741">MADSMSHVFEKISNFCLHLDMPYPGFEEFEVTSAHPIVKTRYESGIRYGSRVKQMQEWWDISYITTGAREYKTKKEARHALASTVLEEVLKMETDEKAMDLFRGSRKQANPSMLSETEHINDGGLAFATLKMRFLQIPFEIFARLYAKYLAKVLDRMMRIGNVSIDQGVLFKRGLTMGILEALLPRKTAEPVDPNNDPYPCFKLELQEIEMKEIAAFAEAALNFVFAWQQDLSAENRDVRKLARMLGQEAGKQLKDVEVDVAMTFNIKLRSELEKFLGQRKKREEDVEMGGME</sequence>
<dbReference type="InParanoid" id="A0A2J6TDX2"/>
<dbReference type="AlphaFoldDB" id="A0A2J6TDX2"/>
<organism evidence="1 2">
    <name type="scientific">Hyaloscypha bicolor E</name>
    <dbReference type="NCBI Taxonomy" id="1095630"/>
    <lineage>
        <taxon>Eukaryota</taxon>
        <taxon>Fungi</taxon>
        <taxon>Dikarya</taxon>
        <taxon>Ascomycota</taxon>
        <taxon>Pezizomycotina</taxon>
        <taxon>Leotiomycetes</taxon>
        <taxon>Helotiales</taxon>
        <taxon>Hyaloscyphaceae</taxon>
        <taxon>Hyaloscypha</taxon>
        <taxon>Hyaloscypha bicolor</taxon>
    </lineage>
</organism>
<protein>
    <submittedName>
        <fullName evidence="1">Uncharacterized protein</fullName>
    </submittedName>
</protein>
<reference evidence="1 2" key="1">
    <citation type="submission" date="2016-04" db="EMBL/GenBank/DDBJ databases">
        <title>A degradative enzymes factory behind the ericoid mycorrhizal symbiosis.</title>
        <authorList>
            <consortium name="DOE Joint Genome Institute"/>
            <person name="Martino E."/>
            <person name="Morin E."/>
            <person name="Grelet G."/>
            <person name="Kuo A."/>
            <person name="Kohler A."/>
            <person name="Daghino S."/>
            <person name="Barry K."/>
            <person name="Choi C."/>
            <person name="Cichocki N."/>
            <person name="Clum A."/>
            <person name="Copeland A."/>
            <person name="Hainaut M."/>
            <person name="Haridas S."/>
            <person name="Labutti K."/>
            <person name="Lindquist E."/>
            <person name="Lipzen A."/>
            <person name="Khouja H.-R."/>
            <person name="Murat C."/>
            <person name="Ohm R."/>
            <person name="Olson A."/>
            <person name="Spatafora J."/>
            <person name="Veneault-Fourrey C."/>
            <person name="Henrissat B."/>
            <person name="Grigoriev I."/>
            <person name="Martin F."/>
            <person name="Perotto S."/>
        </authorList>
    </citation>
    <scope>NUCLEOTIDE SEQUENCE [LARGE SCALE GENOMIC DNA]</scope>
    <source>
        <strain evidence="1 2">E</strain>
    </source>
</reference>
<proteinExistence type="predicted"/>
<dbReference type="RefSeq" id="XP_024738052.1">
    <property type="nucleotide sequence ID" value="XM_024882894.1"/>
</dbReference>
<dbReference type="Proteomes" id="UP000235371">
    <property type="component" value="Unassembled WGS sequence"/>
</dbReference>
<evidence type="ECO:0000313" key="2">
    <source>
        <dbReference type="Proteomes" id="UP000235371"/>
    </source>
</evidence>
<dbReference type="EMBL" id="KZ613786">
    <property type="protein sequence ID" value="PMD61148.1"/>
    <property type="molecule type" value="Genomic_DNA"/>
</dbReference>
<evidence type="ECO:0000313" key="1">
    <source>
        <dbReference type="EMBL" id="PMD61148.1"/>
    </source>
</evidence>
<accession>A0A2J6TDX2</accession>
<keyword evidence="2" id="KW-1185">Reference proteome</keyword>